<dbReference type="RefSeq" id="WP_015255623.1">
    <property type="nucleotide sequence ID" value="NZ_CAJRAY010000083.1"/>
</dbReference>
<feature type="signal peptide" evidence="1">
    <location>
        <begin position="1"/>
        <end position="23"/>
    </location>
</feature>
<evidence type="ECO:0000313" key="3">
    <source>
        <dbReference type="Proteomes" id="UP000681526"/>
    </source>
</evidence>
<comment type="caution">
    <text evidence="2">The sequence shown here is derived from an EMBL/GenBank/DDBJ whole genome shotgun (WGS) entry which is preliminary data.</text>
</comment>
<evidence type="ECO:0008006" key="4">
    <source>
        <dbReference type="Google" id="ProtNLM"/>
    </source>
</evidence>
<feature type="chain" id="PRO_5045591264" description="Rod shape-determining protein MreC" evidence="1">
    <location>
        <begin position="24"/>
        <end position="59"/>
    </location>
</feature>
<keyword evidence="1" id="KW-0732">Signal</keyword>
<keyword evidence="3" id="KW-1185">Reference proteome</keyword>
<evidence type="ECO:0000256" key="1">
    <source>
        <dbReference type="SAM" id="SignalP"/>
    </source>
</evidence>
<dbReference type="EMBL" id="CAJRAY010000083">
    <property type="protein sequence ID" value="CAG5091686.1"/>
    <property type="molecule type" value="Genomic_DNA"/>
</dbReference>
<sequence>MKKRMTRERIAALVLTLAGVALAAALAYNPRMPGPSRMVDWMFRPAVVMIEQLSAKRSG</sequence>
<reference evidence="2 3" key="1">
    <citation type="submission" date="2021-04" db="EMBL/GenBank/DDBJ databases">
        <authorList>
            <person name="Rakotoarivonina H."/>
        </authorList>
    </citation>
    <scope>NUCLEOTIDE SEQUENCE [LARGE SCALE GENOMIC DNA]</scope>
    <source>
        <strain evidence="2 3">XE</strain>
    </source>
</reference>
<proteinExistence type="predicted"/>
<gene>
    <name evidence="2" type="primary">txxe 3447</name>
    <name evidence="2" type="ORF">TXXE_16120</name>
</gene>
<evidence type="ECO:0000313" key="2">
    <source>
        <dbReference type="EMBL" id="CAG5091686.1"/>
    </source>
</evidence>
<name>A0ABM8V7G1_THEXY</name>
<accession>A0ABM8V7G1</accession>
<dbReference type="Proteomes" id="UP000681526">
    <property type="component" value="Unassembled WGS sequence"/>
</dbReference>
<organism evidence="2 3">
    <name type="scientific">Thermobacillus xylanilyticus</name>
    <dbReference type="NCBI Taxonomy" id="76633"/>
    <lineage>
        <taxon>Bacteria</taxon>
        <taxon>Bacillati</taxon>
        <taxon>Bacillota</taxon>
        <taxon>Bacilli</taxon>
        <taxon>Bacillales</taxon>
        <taxon>Paenibacillaceae</taxon>
        <taxon>Thermobacillus</taxon>
    </lineage>
</organism>
<protein>
    <recommendedName>
        <fullName evidence="4">Rod shape-determining protein MreC</fullName>
    </recommendedName>
</protein>